<accession>Q3U022</accession>
<proteinExistence type="evidence at transcript level"/>
<reference evidence="1" key="8">
    <citation type="journal article" date="2005" name="Science">
        <title>Antisense Transcription in the Mammalian Transcriptome.</title>
        <authorList>
            <consortium name="RIKEN Genome Exploration Research Group and Genome Science Group (Genome Network Project Core Group) and the FANTOM Consortium"/>
        </authorList>
    </citation>
    <scope>NUCLEOTIDE SEQUENCE</scope>
    <source>
        <strain evidence="1">NOD</strain>
        <tissue evidence="1">Activated spleen</tissue>
    </source>
</reference>
<reference evidence="1" key="1">
    <citation type="journal article" date="1999" name="Methods Enzymol.">
        <title>High-efficiency full-length cDNA cloning.</title>
        <authorList>
            <person name="Carninci P."/>
            <person name="Hayashizaki Y."/>
        </authorList>
    </citation>
    <scope>NUCLEOTIDE SEQUENCE</scope>
    <source>
        <strain evidence="1">NOD</strain>
        <tissue evidence="1">Activated spleen</tissue>
    </source>
</reference>
<name>Q3U022_MOUSE</name>
<reference evidence="1" key="4">
    <citation type="journal article" date="2001" name="Nature">
        <title>Functional annotation of a full-length mouse cDNA collection.</title>
        <authorList>
            <consortium name="The RIKEN Genome Exploration Research Group Phase II Team and the FANTOM Consortium"/>
        </authorList>
    </citation>
    <scope>NUCLEOTIDE SEQUENCE</scope>
    <source>
        <strain evidence="1">NOD</strain>
        <tissue evidence="1">Activated spleen</tissue>
    </source>
</reference>
<reference evidence="1" key="3">
    <citation type="journal article" date="2000" name="Genome Res.">
        <title>RIKEN integrated sequence analysis (RISA) system--384-format sequencing pipeline with 384 multicapillary sequencer.</title>
        <authorList>
            <person name="Shibata K."/>
            <person name="Itoh M."/>
            <person name="Aizawa K."/>
            <person name="Nagaoka S."/>
            <person name="Sasaki N."/>
            <person name="Carninci P."/>
            <person name="Konno H."/>
            <person name="Akiyama J."/>
            <person name="Nishi K."/>
            <person name="Kitsunai T."/>
            <person name="Tashiro H."/>
            <person name="Itoh M."/>
            <person name="Sumi N."/>
            <person name="Ishii Y."/>
            <person name="Nakamura S."/>
            <person name="Hazama M."/>
            <person name="Nishine T."/>
            <person name="Harada A."/>
            <person name="Yamamoto R."/>
            <person name="Matsumoto H."/>
            <person name="Sakaguchi S."/>
            <person name="Ikegami T."/>
            <person name="Kashiwagi K."/>
            <person name="Fujiwake S."/>
            <person name="Inoue K."/>
            <person name="Togawa Y."/>
            <person name="Izawa M."/>
            <person name="Ohara E."/>
            <person name="Watahiki M."/>
            <person name="Yoneda Y."/>
            <person name="Ishikawa T."/>
            <person name="Ozawa K."/>
            <person name="Tanaka T."/>
            <person name="Matsuura S."/>
            <person name="Kawai J."/>
            <person name="Okazaki Y."/>
            <person name="Muramatsu M."/>
            <person name="Inoue Y."/>
            <person name="Kira A."/>
            <person name="Hayashizaki Y."/>
        </authorList>
    </citation>
    <scope>NUCLEOTIDE SEQUENCE</scope>
    <source>
        <strain evidence="1">NOD</strain>
        <tissue evidence="1">Activated spleen</tissue>
    </source>
</reference>
<reference evidence="1" key="6">
    <citation type="submission" date="2004-03" db="EMBL/GenBank/DDBJ databases">
        <authorList>
            <person name="Arakawa T."/>
            <person name="Carninci P."/>
            <person name="Fukuda S."/>
            <person name="Hashizume W."/>
            <person name="Hayashida K."/>
            <person name="Hori F."/>
            <person name="Iida J."/>
            <person name="Imamura K."/>
            <person name="Imotani K."/>
            <person name="Itoh M."/>
            <person name="Kanagawa S."/>
            <person name="Kawai J."/>
            <person name="Kojima M."/>
            <person name="Konno H."/>
            <person name="Murata M."/>
            <person name="Nakamura M."/>
            <person name="Ninomiya N."/>
            <person name="Nishiyori H."/>
            <person name="Nomura K."/>
            <person name="Ohno M."/>
            <person name="Sakazume N."/>
            <person name="Sano H."/>
            <person name="Sasaki D."/>
            <person name="Shibata K."/>
            <person name="Shiraki T."/>
            <person name="Tagami M."/>
            <person name="Tagami Y."/>
            <person name="Waki K."/>
            <person name="Watahiki A."/>
            <person name="Muramatsu M."/>
            <person name="Hayashizaki Y."/>
        </authorList>
    </citation>
    <scope>NUCLEOTIDE SEQUENCE</scope>
    <source>
        <strain evidence="1">NOD</strain>
        <tissue evidence="1">Activated spleen</tissue>
    </source>
</reference>
<organism evidence="1">
    <name type="scientific">Mus musculus</name>
    <name type="common">Mouse</name>
    <dbReference type="NCBI Taxonomy" id="10090"/>
    <lineage>
        <taxon>Eukaryota</taxon>
        <taxon>Metazoa</taxon>
        <taxon>Chordata</taxon>
        <taxon>Craniata</taxon>
        <taxon>Vertebrata</taxon>
        <taxon>Euteleostomi</taxon>
        <taxon>Mammalia</taxon>
        <taxon>Eutheria</taxon>
        <taxon>Euarchontoglires</taxon>
        <taxon>Glires</taxon>
        <taxon>Rodentia</taxon>
        <taxon>Myomorpha</taxon>
        <taxon>Muroidea</taxon>
        <taxon>Muridae</taxon>
        <taxon>Murinae</taxon>
        <taxon>Mus</taxon>
        <taxon>Mus</taxon>
    </lineage>
</organism>
<sequence length="80" mass="9232">MPRILTLKRILGNKSFVLWLHAGLRKTAAPFHQKGMKQPWEKNRKQMTNCRALLLASTSSSMARWRKTTVVLVQKNDLIS</sequence>
<reference evidence="1" key="5">
    <citation type="journal article" date="2002" name="Nature">
        <title>Analysis of the mouse transcriptome based on functional annotation of 60,770 full-length cDNAs.</title>
        <authorList>
            <consortium name="The FANTOM Consortium and the RIKEN Genome Exploration Research Group Phase I and II Team"/>
        </authorList>
    </citation>
    <scope>NUCLEOTIDE SEQUENCE</scope>
    <source>
        <strain evidence="1">NOD</strain>
        <tissue evidence="1">Activated spleen</tissue>
    </source>
</reference>
<protein>
    <submittedName>
        <fullName evidence="1">Uncharacterized protein</fullName>
    </submittedName>
</protein>
<dbReference type="AlphaFoldDB" id="Q3U022"/>
<dbReference type="EMBL" id="AK157290">
    <property type="protein sequence ID" value="BAE34033.1"/>
    <property type="molecule type" value="mRNA"/>
</dbReference>
<reference evidence="1" key="2">
    <citation type="journal article" date="2000" name="Genome Res.">
        <title>Normalization and subtraction of cap-trapper-selected cDNAs to prepare full-length cDNA libraries for rapid discovery of new genes.</title>
        <authorList>
            <person name="Carninci P."/>
            <person name="Shibata Y."/>
            <person name="Hayatsu N."/>
            <person name="Sugahara Y."/>
            <person name="Shibata K."/>
            <person name="Itoh M."/>
            <person name="Konno H."/>
            <person name="Okazaki Y."/>
            <person name="Muramatsu M."/>
            <person name="Hayashizaki Y."/>
        </authorList>
    </citation>
    <scope>NUCLEOTIDE SEQUENCE</scope>
    <source>
        <strain evidence="1">NOD</strain>
        <tissue evidence="1">Activated spleen</tissue>
    </source>
</reference>
<reference evidence="1" key="7">
    <citation type="journal article" date="2005" name="Science">
        <title>The Transcriptional Landscape of the Mammalian Genome.</title>
        <authorList>
            <consortium name="The FANTOM Consortium"/>
            <consortium name="Riken Genome Exploration Research Group and Genome Science Group (Genome Network Project Core Group)"/>
        </authorList>
    </citation>
    <scope>NUCLEOTIDE SEQUENCE</scope>
    <source>
        <strain evidence="1">NOD</strain>
        <tissue evidence="1">Activated spleen</tissue>
    </source>
</reference>
<evidence type="ECO:0000313" key="1">
    <source>
        <dbReference type="EMBL" id="BAE34033.1"/>
    </source>
</evidence>